<sequence length="358" mass="40430">MRTVQQGFIEVAGRCAEYLFAQIYNHSSKTIPLQHPVEPTYESLPLASSNEMKEIPIFNAPSWQNTTLVYEPIGCEIGLNRTWGDVVIAQAQQIWMSQFNSVNYRLEANVTLSGPEIILSSDCAEKCLSSIYKSKCNGFMFNPRRLICELQLVPDPFTWKDMHTDQYLSEHKQAYKVNIMNRFNGIGTIFREPNDTTGLVPESQMTAERCALKCLPGPLLTDCLGFDLCPGPTCYLLTDPGKITEETVYPQSEENSTACKRYTHDVSKGFKTPITLNEMSLDGLLVYEKMGLTECASRCLQEFPNDCIGFMLCPHAEKEDFSEDCVVVRLSNKLVYGRGHGDKRCDYFECKANSSFIL</sequence>
<keyword evidence="2" id="KW-1185">Reference proteome</keyword>
<dbReference type="EMBL" id="CAAALY010245217">
    <property type="protein sequence ID" value="VEL33133.1"/>
    <property type="molecule type" value="Genomic_DNA"/>
</dbReference>
<protein>
    <recommendedName>
        <fullName evidence="3">Apple domain-containing protein</fullName>
    </recommendedName>
</protein>
<dbReference type="AlphaFoldDB" id="A0A3S5AC78"/>
<organism evidence="1 2">
    <name type="scientific">Protopolystoma xenopodis</name>
    <dbReference type="NCBI Taxonomy" id="117903"/>
    <lineage>
        <taxon>Eukaryota</taxon>
        <taxon>Metazoa</taxon>
        <taxon>Spiralia</taxon>
        <taxon>Lophotrochozoa</taxon>
        <taxon>Platyhelminthes</taxon>
        <taxon>Monogenea</taxon>
        <taxon>Polyopisthocotylea</taxon>
        <taxon>Polystomatidea</taxon>
        <taxon>Polystomatidae</taxon>
        <taxon>Protopolystoma</taxon>
    </lineage>
</organism>
<evidence type="ECO:0000313" key="1">
    <source>
        <dbReference type="EMBL" id="VEL33133.1"/>
    </source>
</evidence>
<gene>
    <name evidence="1" type="ORF">PXEA_LOCUS26573</name>
</gene>
<evidence type="ECO:0008006" key="3">
    <source>
        <dbReference type="Google" id="ProtNLM"/>
    </source>
</evidence>
<reference evidence="1" key="1">
    <citation type="submission" date="2018-11" db="EMBL/GenBank/DDBJ databases">
        <authorList>
            <consortium name="Pathogen Informatics"/>
        </authorList>
    </citation>
    <scope>NUCLEOTIDE SEQUENCE</scope>
</reference>
<accession>A0A3S5AC78</accession>
<name>A0A3S5AC78_9PLAT</name>
<proteinExistence type="predicted"/>
<evidence type="ECO:0000313" key="2">
    <source>
        <dbReference type="Proteomes" id="UP000784294"/>
    </source>
</evidence>
<dbReference type="Proteomes" id="UP000784294">
    <property type="component" value="Unassembled WGS sequence"/>
</dbReference>
<comment type="caution">
    <text evidence="1">The sequence shown here is derived from an EMBL/GenBank/DDBJ whole genome shotgun (WGS) entry which is preliminary data.</text>
</comment>